<dbReference type="AlphaFoldDB" id="A0A069QFS6"/>
<reference evidence="1 2" key="1">
    <citation type="submission" date="2013-08" db="EMBL/GenBank/DDBJ databases">
        <authorList>
            <person name="Weinstock G."/>
            <person name="Sodergren E."/>
            <person name="Wylie T."/>
            <person name="Fulton L."/>
            <person name="Fulton R."/>
            <person name="Fronick C."/>
            <person name="O'Laughlin M."/>
            <person name="Godfrey J."/>
            <person name="Miner T."/>
            <person name="Herter B."/>
            <person name="Appelbaum E."/>
            <person name="Cordes M."/>
            <person name="Lek S."/>
            <person name="Wollam A."/>
            <person name="Pepin K.H."/>
            <person name="Palsikar V.B."/>
            <person name="Mitreva M."/>
            <person name="Wilson R.K."/>
        </authorList>
    </citation>
    <scope>NUCLEOTIDE SEQUENCE [LARGE SCALE GENOMIC DNA]</scope>
    <source>
        <strain evidence="1 2">ATCC 15930</strain>
    </source>
</reference>
<dbReference type="EMBL" id="JNGW01000104">
    <property type="protein sequence ID" value="KDR51542.1"/>
    <property type="molecule type" value="Genomic_DNA"/>
</dbReference>
<comment type="caution">
    <text evidence="1">The sequence shown here is derived from an EMBL/GenBank/DDBJ whole genome shotgun (WGS) entry which is preliminary data.</text>
</comment>
<dbReference type="PROSITE" id="PS51257">
    <property type="entry name" value="PROKAR_LIPOPROTEIN"/>
    <property type="match status" value="1"/>
</dbReference>
<evidence type="ECO:0000313" key="2">
    <source>
        <dbReference type="Proteomes" id="UP000027442"/>
    </source>
</evidence>
<dbReference type="Proteomes" id="UP000027442">
    <property type="component" value="Unassembled WGS sequence"/>
</dbReference>
<protein>
    <recommendedName>
        <fullName evidence="3">Fibrobacter succinogene major domain protein</fullName>
    </recommendedName>
</protein>
<dbReference type="RefSeq" id="WP_018966691.1">
    <property type="nucleotide sequence ID" value="NZ_KB899211.1"/>
</dbReference>
<evidence type="ECO:0008006" key="3">
    <source>
        <dbReference type="Google" id="ProtNLM"/>
    </source>
</evidence>
<name>A0A069QFS6_HOYLO</name>
<dbReference type="HOGENOM" id="CLU_035806_0_0_10"/>
<accession>A0A069QFS6</accession>
<gene>
    <name evidence="1" type="ORF">HMPREF1991_02376</name>
</gene>
<organism evidence="1 2">
    <name type="scientific">Hoylesella loescheii DSM 19665 = JCM 12249 = ATCC 15930</name>
    <dbReference type="NCBI Taxonomy" id="1122985"/>
    <lineage>
        <taxon>Bacteria</taxon>
        <taxon>Pseudomonadati</taxon>
        <taxon>Bacteroidota</taxon>
        <taxon>Bacteroidia</taxon>
        <taxon>Bacteroidales</taxon>
        <taxon>Prevotellaceae</taxon>
        <taxon>Hoylesella</taxon>
    </lineage>
</organism>
<keyword evidence="2" id="KW-1185">Reference proteome</keyword>
<dbReference type="PATRIC" id="fig|1122985.7.peg.2463"/>
<proteinExistence type="predicted"/>
<evidence type="ECO:0000313" key="1">
    <source>
        <dbReference type="EMBL" id="KDR51542.1"/>
    </source>
</evidence>
<sequence length="537" mass="58972">MIMKHHHLWALMVTALLTATGCSNEVSVQEQEEQTLENVTEFAPADSTSRPLTATRTTGIYSGTAIKFYWTAGDKLWINDPAATPALKQSVKDNINARIAANGNGRTETAKFYFPGTYTAQTYMLRYTGNGNTQSDKVTIKASQTQQTPNDASHIGTDGDCGTAKATRNGGRYTFTLDHKAAYLTFTPYYSKDELDNSVTVKSIKVTANENLAGTFDFNDNGLQTASVTAPSKSVTLALTGAFNIPKAIDHTKNAAIMVVAPGTYTNFTVEITLADSQTGVTGTVSKTYSSVTLNAGKNKPVKFDLAMENYGMDYYMWDAGKPYWDGYAGKLPVKDGEQASQEASGTDRYFNGNKAQFHAVNACKVCPNANEAALYVFRGSPHWDETTLWVKNKHLYKGGMWFLKLKYCDRGPYTSPVTTYPDGVDYRANSYWSTWNESAKTANGTSWVKTPSQGRPADTSKYFYLPAMGYLDNDGGKQGVLKLNTAGYQGAYWTSTSVVLDGWSLQAICLHFSKEQVGLDADLRRWAYPIFTVADK</sequence>